<name>A0A3A6TJW7_9GAMM</name>
<evidence type="ECO:0000313" key="5">
    <source>
        <dbReference type="EMBL" id="RJY10414.1"/>
    </source>
</evidence>
<evidence type="ECO:0000256" key="2">
    <source>
        <dbReference type="ARBA" id="ARBA00022837"/>
    </source>
</evidence>
<dbReference type="RefSeq" id="WP_121854428.1">
    <property type="nucleotide sequence ID" value="NZ_CP037952.1"/>
</dbReference>
<dbReference type="SUPFAM" id="SSF53300">
    <property type="entry name" value="vWA-like"/>
    <property type="match status" value="1"/>
</dbReference>
<sequence length="1180" mass="128074">MSISKIGIFSTLFSLIAFAGLSVADDTELYVFESSVRSGARPQVLIIFDNSGSMRTNEPNSEASYDPNVNYGVPLDSSRLFYSKGGLSVTSIPRAEPSELRYFSTEINGCETSKQFLNEYGVFTGFFREYRFAGQNGTWDQLPDTDGTSIVALDCFDDIESKEWRNALGQPNGFPVDSLGTADNPQRYTSVNSNSQDEIDAAAEIALQTGFGTGQAITIYTENYIRWFNSTKSTVSRSRLEIAKEVAERTLITTPGVDFGLQIFNINIPTELVRGAGDNAGGDGGRIIAKVKKRTAIEKSTLINTINGLTSDTNTPLCESLYEAMRYFGGLSVDYGDDDYNWRSYIPNQPPQDPNVTQDGNYDSPFKACQNEVYVILITDGVPTADRNADTNIAGLPGVDTDPFENDTVFDSYYETNQSYLPNLAEWLHTQDVNSSLPGDQHVTTFTIGFSDGANDAEELLTETARLGGGKYFAARNAIELQSALQKVLTQILDVNASFTSPSIASNNFDRTQTHNSVYYAMFLPNKGPRWRGNLKKFRVTGSGDVVDKNGINAIGEDGNLKSSACSYWTTDSVCSLSSDGGDGNDVVVGGAAQVLQDASSRNLYFNKSGSLVPLTKTNASTRAGGDADLASYMQVDEAQLIDTFEWIKGKDVDDDDKDNNITEHRVDILGDPLHSKPLAIDFGTSSLPDIRIIMGTNHGFMHMFKDTGANVSETWAFMPYELLPNARELRANIPTGVHSVYGLDSPPVAYVKRNGNTIEKAWLFFGMRRGGKSYYALDITDPDSPTFKWKIDSASLGVAQLGQTWAEPVVTFLPGITNPVLIFGAGYSPSTKDITGVGQADLEGKGVFIVDATNGSLVHFFGNASGANITSIPNLTDSIPNSVATLDGTGDGVVDRLYATDTGGNVWRMDMPSANKSTWTAFKFADLGGNLISSDRRFYAEPVAIKTLFTNVIQDSTTDVDGNTATNTYYQDIPYDAVVIGSGLRPSPSNKERSDIFFTLQDRNITTRSYLAGDVPNALTIANLYDVTATPPASTAQNIAFGAKRGWYYSFQAAGEKSLSAATIVAGKVFFTSYVPGESGSDNQCLISGKGRLYGFDLHRGTRAYRQTFYEISDRVPDTPQLVVPANGTGPSYMYLVGIGAAGLNLDKVDGYEDGCPEGDDKCQDAGPSASRIYYHVNE</sequence>
<evidence type="ECO:0000313" key="6">
    <source>
        <dbReference type="Proteomes" id="UP000273022"/>
    </source>
</evidence>
<protein>
    <submittedName>
        <fullName evidence="5">rRNA (Guanine-N1)-methyltransferase</fullName>
    </submittedName>
</protein>
<dbReference type="GO" id="GO:0046872">
    <property type="term" value="F:metal ion binding"/>
    <property type="evidence" value="ECO:0007669"/>
    <property type="project" value="UniProtKB-KW"/>
</dbReference>
<keyword evidence="5" id="KW-0808">Transferase</keyword>
<dbReference type="GO" id="GO:0008168">
    <property type="term" value="F:methyltransferase activity"/>
    <property type="evidence" value="ECO:0007669"/>
    <property type="project" value="UniProtKB-KW"/>
</dbReference>
<gene>
    <name evidence="5" type="ORF">D5R81_14865</name>
</gene>
<reference evidence="5 6" key="1">
    <citation type="submission" date="2018-09" db="EMBL/GenBank/DDBJ databases">
        <title>Phylogeny of the Shewanellaceae, and recommendation for two new genera, Pseudoshewanella and Parashewanella.</title>
        <authorList>
            <person name="Wang G."/>
        </authorList>
    </citation>
    <scope>NUCLEOTIDE SEQUENCE [LARGE SCALE GENOMIC DNA]</scope>
    <source>
        <strain evidence="5 6">KCTC 22492</strain>
    </source>
</reference>
<dbReference type="EMBL" id="QYYH01000107">
    <property type="protein sequence ID" value="RJY10414.1"/>
    <property type="molecule type" value="Genomic_DNA"/>
</dbReference>
<evidence type="ECO:0000256" key="3">
    <source>
        <dbReference type="SAM" id="SignalP"/>
    </source>
</evidence>
<dbReference type="Gene3D" id="3.40.50.410">
    <property type="entry name" value="von Willebrand factor, type A domain"/>
    <property type="match status" value="1"/>
</dbReference>
<keyword evidence="2" id="KW-0106">Calcium</keyword>
<keyword evidence="1" id="KW-0479">Metal-binding</keyword>
<dbReference type="InterPro" id="IPR036465">
    <property type="entry name" value="vWFA_dom_sf"/>
</dbReference>
<dbReference type="GO" id="GO:0032259">
    <property type="term" value="P:methylation"/>
    <property type="evidence" value="ECO:0007669"/>
    <property type="project" value="UniProtKB-KW"/>
</dbReference>
<comment type="caution">
    <text evidence="5">The sequence shown here is derived from an EMBL/GenBank/DDBJ whole genome shotgun (WGS) entry which is preliminary data.</text>
</comment>
<organism evidence="5 6">
    <name type="scientific">Parashewanella spongiae</name>
    <dbReference type="NCBI Taxonomy" id="342950"/>
    <lineage>
        <taxon>Bacteria</taxon>
        <taxon>Pseudomonadati</taxon>
        <taxon>Pseudomonadota</taxon>
        <taxon>Gammaproteobacteria</taxon>
        <taxon>Alteromonadales</taxon>
        <taxon>Shewanellaceae</taxon>
        <taxon>Parashewanella</taxon>
    </lineage>
</organism>
<evidence type="ECO:0000259" key="4">
    <source>
        <dbReference type="Pfam" id="PF05567"/>
    </source>
</evidence>
<dbReference type="Proteomes" id="UP000273022">
    <property type="component" value="Unassembled WGS sequence"/>
</dbReference>
<dbReference type="AlphaFoldDB" id="A0A3A6TJW7"/>
<keyword evidence="3" id="KW-0732">Signal</keyword>
<feature type="chain" id="PRO_5017229398" evidence="3">
    <location>
        <begin position="20"/>
        <end position="1180"/>
    </location>
</feature>
<evidence type="ECO:0000256" key="1">
    <source>
        <dbReference type="ARBA" id="ARBA00022723"/>
    </source>
</evidence>
<accession>A0A3A6TJW7</accession>
<feature type="signal peptide" evidence="3">
    <location>
        <begin position="1"/>
        <end position="19"/>
    </location>
</feature>
<dbReference type="Pfam" id="PF05567">
    <property type="entry name" value="T4P_PilY1"/>
    <property type="match status" value="1"/>
</dbReference>
<keyword evidence="5" id="KW-0489">Methyltransferase</keyword>
<keyword evidence="6" id="KW-1185">Reference proteome</keyword>
<proteinExistence type="predicted"/>
<feature type="domain" description="PilY1 beta-propeller" evidence="4">
    <location>
        <begin position="692"/>
        <end position="940"/>
    </location>
</feature>
<dbReference type="OrthoDB" id="7156875at2"/>
<dbReference type="InterPro" id="IPR008707">
    <property type="entry name" value="B-propeller_PilY1"/>
</dbReference>